<dbReference type="GO" id="GO:0008168">
    <property type="term" value="F:methyltransferase activity"/>
    <property type="evidence" value="ECO:0007669"/>
    <property type="project" value="UniProtKB-KW"/>
</dbReference>
<dbReference type="EMBL" id="CP000390">
    <property type="protein sequence ID" value="ABG61833.1"/>
    <property type="molecule type" value="Genomic_DNA"/>
</dbReference>
<dbReference type="AlphaFoldDB" id="Q11L92"/>
<dbReference type="Gene3D" id="3.40.50.150">
    <property type="entry name" value="Vaccinia Virus protein VP39"/>
    <property type="match status" value="1"/>
</dbReference>
<dbReference type="KEGG" id="mes:Meso_0429"/>
<dbReference type="GO" id="GO:0003676">
    <property type="term" value="F:nucleic acid binding"/>
    <property type="evidence" value="ECO:0007669"/>
    <property type="project" value="InterPro"/>
</dbReference>
<gene>
    <name evidence="3" type="ordered locus">Meso_0429</name>
</gene>
<dbReference type="eggNOG" id="COG0742">
    <property type="taxonomic scope" value="Bacteria"/>
</dbReference>
<proteinExistence type="predicted"/>
<sequence length="186" mass="19910">MRIVGGALRGRQLTSPKSDAIRPTTDRARESLFNIIEHSYPGSIEGARVLDFFSGSGALGIEALSRGAGYCLFVEEAASARALVRENIESLGLQGRTRIFRRDATQLGPVGTMQPFNLVFADPPYGRGLGEMAIEAALAGGWLSHEALIVVEESAATPFTAPRGIVIHETRTYSSSTLAFCGIVRV</sequence>
<dbReference type="OrthoDB" id="9803017at2"/>
<dbReference type="STRING" id="266779.Meso_0429"/>
<evidence type="ECO:0000256" key="1">
    <source>
        <dbReference type="ARBA" id="ARBA00022603"/>
    </source>
</evidence>
<name>Q11L92_CHESB</name>
<reference evidence="3" key="1">
    <citation type="submission" date="2006-06" db="EMBL/GenBank/DDBJ databases">
        <title>Complete sequence of chromosome of Chelativorans sp. BNC1.</title>
        <authorList>
            <consortium name="US DOE Joint Genome Institute"/>
            <person name="Copeland A."/>
            <person name="Lucas S."/>
            <person name="Lapidus A."/>
            <person name="Barry K."/>
            <person name="Detter J.C."/>
            <person name="Glavina del Rio T."/>
            <person name="Hammon N."/>
            <person name="Israni S."/>
            <person name="Dalin E."/>
            <person name="Tice H."/>
            <person name="Pitluck S."/>
            <person name="Chertkov O."/>
            <person name="Brettin T."/>
            <person name="Bruce D."/>
            <person name="Han C."/>
            <person name="Tapia R."/>
            <person name="Gilna P."/>
            <person name="Schmutz J."/>
            <person name="Larimer F."/>
            <person name="Land M."/>
            <person name="Hauser L."/>
            <person name="Kyrpides N."/>
            <person name="Mikhailova N."/>
            <person name="Richardson P."/>
        </authorList>
    </citation>
    <scope>NUCLEOTIDE SEQUENCE</scope>
    <source>
        <strain evidence="3">BNC1</strain>
    </source>
</reference>
<accession>Q11L92</accession>
<organism evidence="3">
    <name type="scientific">Chelativorans sp. (strain BNC1)</name>
    <dbReference type="NCBI Taxonomy" id="266779"/>
    <lineage>
        <taxon>Bacteria</taxon>
        <taxon>Pseudomonadati</taxon>
        <taxon>Pseudomonadota</taxon>
        <taxon>Alphaproteobacteria</taxon>
        <taxon>Hyphomicrobiales</taxon>
        <taxon>Phyllobacteriaceae</taxon>
        <taxon>Chelativorans</taxon>
    </lineage>
</organism>
<protein>
    <submittedName>
        <fullName evidence="3">Putative methyltransferase</fullName>
    </submittedName>
</protein>
<dbReference type="InterPro" id="IPR004398">
    <property type="entry name" value="RNA_MeTrfase_RsmD"/>
</dbReference>
<dbReference type="NCBIfam" id="TIGR00095">
    <property type="entry name" value="16S rRNA (guanine(966)-N(2))-methyltransferase RsmD"/>
    <property type="match status" value="1"/>
</dbReference>
<dbReference type="SUPFAM" id="SSF53335">
    <property type="entry name" value="S-adenosyl-L-methionine-dependent methyltransferases"/>
    <property type="match status" value="1"/>
</dbReference>
<dbReference type="GO" id="GO:0031167">
    <property type="term" value="P:rRNA methylation"/>
    <property type="evidence" value="ECO:0007669"/>
    <property type="project" value="InterPro"/>
</dbReference>
<dbReference type="PIRSF" id="PIRSF004553">
    <property type="entry name" value="CHP00095"/>
    <property type="match status" value="1"/>
</dbReference>
<keyword evidence="1 3" id="KW-0489">Methyltransferase</keyword>
<dbReference type="HOGENOM" id="CLU_075826_1_1_5"/>
<dbReference type="PANTHER" id="PTHR43542:SF1">
    <property type="entry name" value="METHYLTRANSFERASE"/>
    <property type="match status" value="1"/>
</dbReference>
<dbReference type="InterPro" id="IPR002052">
    <property type="entry name" value="DNA_methylase_N6_adenine_CS"/>
</dbReference>
<dbReference type="InterPro" id="IPR029063">
    <property type="entry name" value="SAM-dependent_MTases_sf"/>
</dbReference>
<dbReference type="PANTHER" id="PTHR43542">
    <property type="entry name" value="METHYLTRANSFERASE"/>
    <property type="match status" value="1"/>
</dbReference>
<dbReference type="PROSITE" id="PS00092">
    <property type="entry name" value="N6_MTASE"/>
    <property type="match status" value="1"/>
</dbReference>
<dbReference type="CDD" id="cd02440">
    <property type="entry name" value="AdoMet_MTases"/>
    <property type="match status" value="1"/>
</dbReference>
<keyword evidence="2 3" id="KW-0808">Transferase</keyword>
<evidence type="ECO:0000313" key="3">
    <source>
        <dbReference type="EMBL" id="ABG61833.1"/>
    </source>
</evidence>
<evidence type="ECO:0000256" key="2">
    <source>
        <dbReference type="ARBA" id="ARBA00022679"/>
    </source>
</evidence>
<dbReference type="Pfam" id="PF03602">
    <property type="entry name" value="Cons_hypoth95"/>
    <property type="match status" value="1"/>
</dbReference>